<dbReference type="EMBL" id="KY073123">
    <property type="protein sequence ID" value="APD20078.1"/>
    <property type="molecule type" value="Genomic_DNA"/>
</dbReference>
<dbReference type="GeneID" id="40092452"/>
<evidence type="ECO:0000313" key="5">
    <source>
        <dbReference type="Proteomes" id="UP000231470"/>
    </source>
</evidence>
<keyword evidence="1" id="KW-0472">Membrane</keyword>
<organism evidence="3 4">
    <name type="scientific">Serratia phage vB_Sru_IME250</name>
    <dbReference type="NCBI Taxonomy" id="1852640"/>
    <lineage>
        <taxon>Viruses</taxon>
        <taxon>Duplodnaviria</taxon>
        <taxon>Heunggongvirae</taxon>
        <taxon>Uroviricota</taxon>
        <taxon>Caudoviricetes</taxon>
        <taxon>Pantevenvirales</taxon>
        <taxon>Ackermannviridae</taxon>
        <taxon>Taipeivirus</taxon>
        <taxon>Taipeivirus IME250</taxon>
    </lineage>
</organism>
<keyword evidence="1" id="KW-1133">Transmembrane helix</keyword>
<dbReference type="OrthoDB" id="28856at10239"/>
<sequence>MVRLRHKTSQFALGMLCGIAFMLCLENVVSLVAGPDFQIVRFVLSALFGVIAIASTLIAFKKL</sequence>
<accession>A0A1J0MG45</accession>
<keyword evidence="1" id="KW-0812">Transmembrane</keyword>
<evidence type="ECO:0000313" key="3">
    <source>
        <dbReference type="EMBL" id="APD20078.1"/>
    </source>
</evidence>
<proteinExistence type="predicted"/>
<feature type="transmembrane region" description="Helical" evidence="1">
    <location>
        <begin position="39"/>
        <end position="60"/>
    </location>
</feature>
<reference evidence="3 4" key="1">
    <citation type="submission" date="2016-11" db="EMBL/GenBank/DDBJ databases">
        <title>Complete genome of the first virulent bacteriophage infecting the opportunist pathogen Serratia rubidaea.</title>
        <authorList>
            <person name="Xing S."/>
            <person name="Ma T."/>
            <person name="Zhang X."/>
            <person name="Huang Y."/>
            <person name="Mi Z."/>
            <person name="Sun Q."/>
            <person name="An X."/>
            <person name="Fan H."/>
            <person name="Wu S."/>
            <person name="Lin W."/>
            <person name="Tong Y."/>
        </authorList>
    </citation>
    <scope>NUCLEOTIDE SEQUENCE [LARGE SCALE GENOMIC DNA]</scope>
</reference>
<dbReference type="RefSeq" id="YP_009615971.1">
    <property type="nucleotide sequence ID" value="NC_042047.1"/>
</dbReference>
<keyword evidence="5" id="KW-1185">Reference proteome</keyword>
<evidence type="ECO:0000313" key="2">
    <source>
        <dbReference type="EMBL" id="ANM47170.1"/>
    </source>
</evidence>
<dbReference type="Proteomes" id="UP000230444">
    <property type="component" value="Segment"/>
</dbReference>
<dbReference type="Proteomes" id="UP000231470">
    <property type="component" value="Segment"/>
</dbReference>
<dbReference type="EMBL" id="KX147096">
    <property type="protein sequence ID" value="ANM47170.1"/>
    <property type="molecule type" value="Genomic_DNA"/>
</dbReference>
<dbReference type="KEGG" id="vg:40092452"/>
<feature type="transmembrane region" description="Helical" evidence="1">
    <location>
        <begin position="12"/>
        <end position="33"/>
    </location>
</feature>
<evidence type="ECO:0000256" key="1">
    <source>
        <dbReference type="SAM" id="Phobius"/>
    </source>
</evidence>
<reference evidence="2 5" key="2">
    <citation type="journal article" date="2017" name="Arch. Virol.">
        <title>First complete genome sequence of a virulent bacteriophage infecting the opportunistic pathogen Serratia rubidaea.</title>
        <authorList>
            <person name="Xing S."/>
            <person name="Ma T."/>
            <person name="Zhang X."/>
            <person name="Huang Y."/>
            <person name="Mi Z."/>
            <person name="Sun Q."/>
            <person name="An X."/>
            <person name="Fan H."/>
            <person name="Wu S."/>
            <person name="Wei L."/>
            <person name="Tong Y."/>
        </authorList>
    </citation>
    <scope>NUCLEOTIDE SEQUENCE [LARGE SCALE GENOMIC DNA]</scope>
</reference>
<protein>
    <submittedName>
        <fullName evidence="3">Uncharacterized protein</fullName>
    </submittedName>
</protein>
<name>A0A1J0MG45_9CAUD</name>
<evidence type="ECO:0000313" key="4">
    <source>
        <dbReference type="Proteomes" id="UP000230444"/>
    </source>
</evidence>